<comment type="caution">
    <text evidence="3">The sequence shown here is derived from an EMBL/GenBank/DDBJ whole genome shotgun (WGS) entry which is preliminary data.</text>
</comment>
<keyword evidence="1" id="KW-0175">Coiled coil</keyword>
<evidence type="ECO:0000256" key="2">
    <source>
        <dbReference type="SAM" id="MobiDB-lite"/>
    </source>
</evidence>
<reference evidence="3 4" key="1">
    <citation type="journal article" date="2024" name="G3 (Bethesda)">
        <title>Genome assembly of Hibiscus sabdariffa L. provides insights into metabolisms of medicinal natural products.</title>
        <authorList>
            <person name="Kim T."/>
        </authorList>
    </citation>
    <scope>NUCLEOTIDE SEQUENCE [LARGE SCALE GENOMIC DNA]</scope>
    <source>
        <strain evidence="3">TK-2024</strain>
        <tissue evidence="3">Old leaves</tissue>
    </source>
</reference>
<feature type="compositionally biased region" description="Polar residues" evidence="2">
    <location>
        <begin position="137"/>
        <end position="164"/>
    </location>
</feature>
<gene>
    <name evidence="3" type="ORF">V6N11_084291</name>
</gene>
<keyword evidence="4" id="KW-1185">Reference proteome</keyword>
<proteinExistence type="predicted"/>
<name>A0ABR2QSL1_9ROSI</name>
<protein>
    <submittedName>
        <fullName evidence="3">Uncharacterized protein</fullName>
    </submittedName>
</protein>
<evidence type="ECO:0000313" key="4">
    <source>
        <dbReference type="Proteomes" id="UP001396334"/>
    </source>
</evidence>
<feature type="region of interest" description="Disordered" evidence="2">
    <location>
        <begin position="134"/>
        <end position="164"/>
    </location>
</feature>
<organism evidence="3 4">
    <name type="scientific">Hibiscus sabdariffa</name>
    <name type="common">roselle</name>
    <dbReference type="NCBI Taxonomy" id="183260"/>
    <lineage>
        <taxon>Eukaryota</taxon>
        <taxon>Viridiplantae</taxon>
        <taxon>Streptophyta</taxon>
        <taxon>Embryophyta</taxon>
        <taxon>Tracheophyta</taxon>
        <taxon>Spermatophyta</taxon>
        <taxon>Magnoliopsida</taxon>
        <taxon>eudicotyledons</taxon>
        <taxon>Gunneridae</taxon>
        <taxon>Pentapetalae</taxon>
        <taxon>rosids</taxon>
        <taxon>malvids</taxon>
        <taxon>Malvales</taxon>
        <taxon>Malvaceae</taxon>
        <taxon>Malvoideae</taxon>
        <taxon>Hibiscus</taxon>
    </lineage>
</organism>
<sequence>MMKPCTRRESATEIYSDAALCMDCPEWTQVSMFYNYVNTPTRMMIDASAYGTLLDKPPREGLEILEKLSQNDYQHPTTRRGNMRMWAEMRMQNQEVALKSLENQAGQISQVLKLRPIGGFPSDNEVVKGASHEQCKAISTRSSNVLEPPTKNKQGETTVANSKATSDTDVPVLAYISSSIGKDHDIPTKLGEAKITSEASQPKQPRKDTPKEPRPPPFPQRQKKQK</sequence>
<feature type="compositionally biased region" description="Basic and acidic residues" evidence="2">
    <location>
        <begin position="205"/>
        <end position="214"/>
    </location>
</feature>
<evidence type="ECO:0000313" key="3">
    <source>
        <dbReference type="EMBL" id="KAK9003656.1"/>
    </source>
</evidence>
<dbReference type="EMBL" id="JBBPBN010000033">
    <property type="protein sequence ID" value="KAK9003656.1"/>
    <property type="molecule type" value="Genomic_DNA"/>
</dbReference>
<feature type="coiled-coil region" evidence="1">
    <location>
        <begin position="84"/>
        <end position="111"/>
    </location>
</feature>
<feature type="region of interest" description="Disordered" evidence="2">
    <location>
        <begin position="178"/>
        <end position="226"/>
    </location>
</feature>
<accession>A0ABR2QSL1</accession>
<dbReference type="Proteomes" id="UP001396334">
    <property type="component" value="Unassembled WGS sequence"/>
</dbReference>
<evidence type="ECO:0000256" key="1">
    <source>
        <dbReference type="SAM" id="Coils"/>
    </source>
</evidence>